<dbReference type="SMART" id="SM00642">
    <property type="entry name" value="Aamy"/>
    <property type="match status" value="1"/>
</dbReference>
<dbReference type="PANTHER" id="PTHR43447">
    <property type="entry name" value="ALPHA-AMYLASE"/>
    <property type="match status" value="1"/>
</dbReference>
<dbReference type="Gene3D" id="3.20.20.80">
    <property type="entry name" value="Glycosidases"/>
    <property type="match status" value="1"/>
</dbReference>
<dbReference type="GO" id="GO:0004556">
    <property type="term" value="F:alpha-amylase activity"/>
    <property type="evidence" value="ECO:0007669"/>
    <property type="project" value="UniProtKB-EC"/>
</dbReference>
<evidence type="ECO:0000313" key="9">
    <source>
        <dbReference type="EMBL" id="MBP2027458.1"/>
    </source>
</evidence>
<evidence type="ECO:0000256" key="3">
    <source>
        <dbReference type="ARBA" id="ARBA00022723"/>
    </source>
</evidence>
<keyword evidence="4 9" id="KW-0378">Hydrolase</keyword>
<dbReference type="PRINTS" id="PR00110">
    <property type="entry name" value="ALPHAAMYLASE"/>
</dbReference>
<evidence type="ECO:0000256" key="7">
    <source>
        <dbReference type="RuleBase" id="RU003615"/>
    </source>
</evidence>
<dbReference type="InterPro" id="IPR013780">
    <property type="entry name" value="Glyco_hydro_b"/>
</dbReference>
<dbReference type="Gene3D" id="2.60.40.1180">
    <property type="entry name" value="Golgi alpha-mannosidase II"/>
    <property type="match status" value="1"/>
</dbReference>
<evidence type="ECO:0000256" key="6">
    <source>
        <dbReference type="ARBA" id="ARBA00023295"/>
    </source>
</evidence>
<protein>
    <submittedName>
        <fullName evidence="9">Alpha-amylase</fullName>
        <ecNumber evidence="9">3.2.1.1</ecNumber>
    </submittedName>
</protein>
<dbReference type="Gene3D" id="2.40.30.140">
    <property type="match status" value="1"/>
</dbReference>
<evidence type="ECO:0000256" key="1">
    <source>
        <dbReference type="ARBA" id="ARBA00001913"/>
    </source>
</evidence>
<dbReference type="NCBIfam" id="NF006969">
    <property type="entry name" value="PRK09441.1-2"/>
    <property type="match status" value="1"/>
</dbReference>
<comment type="similarity">
    <text evidence="2 7">Belongs to the glycosyl hydrolase 13 family.</text>
</comment>
<dbReference type="NCBIfam" id="NF006968">
    <property type="entry name" value="PRK09441.1-1"/>
    <property type="match status" value="1"/>
</dbReference>
<evidence type="ECO:0000256" key="4">
    <source>
        <dbReference type="ARBA" id="ARBA00022801"/>
    </source>
</evidence>
<keyword evidence="6 9" id="KW-0326">Glycosidase</keyword>
<sequence length="482" mass="55887">MSVNGVMMQYFEWYIKPDSNHWKRLKEDARHLKELGITSVWIPPCYKGTSKDDPGYGVYDMYDLGEFDQKGDIPTKYGTKEELLEAINELKNQGIRVYADVVLNHKAGADETQKFMAVEVDPENREESISDPHEIEGWTKFNFDAREGKYSDFKWSWEHFNGTDYNNENEKTAIYLIQGEGKSWGDGVDKEFGNYDYLMFSNIDYKHPDVQKETKNWISWFIKETNIDGIRLDAIKHINDWFIKELLEHITAEFGEDFYRVGEYWEGRKDIIDKYLEEVDYKLDLFDVPLHYKLFEASKSGKEFDMRKIFEGTLVKDHPALAVTFVDNHDSQTGQSLESFIEPWFKSIAYSLILLRKDGYPCVFYGDYYGSDSEHPIDSIKEALDKLIALRINHSYGDQDDYFDHENVIGWVRKGNEEHPKGLAVIISTGDEAEKSMNVGDIHKGEIWIDAFGDIKEEIEIDEQGSGVFKVGAGSVSVYVKK</sequence>
<dbReference type="Pfam" id="PF00128">
    <property type="entry name" value="Alpha-amylase"/>
    <property type="match status" value="1"/>
</dbReference>
<keyword evidence="5" id="KW-0119">Carbohydrate metabolism</keyword>
<evidence type="ECO:0000256" key="2">
    <source>
        <dbReference type="ARBA" id="ARBA00008061"/>
    </source>
</evidence>
<dbReference type="CDD" id="cd11318">
    <property type="entry name" value="AmyAc_bac_fung_AmyA"/>
    <property type="match status" value="1"/>
</dbReference>
<organism evidence="9 10">
    <name type="scientific">Acetoanaerobium pronyense</name>
    <dbReference type="NCBI Taxonomy" id="1482736"/>
    <lineage>
        <taxon>Bacteria</taxon>
        <taxon>Bacillati</taxon>
        <taxon>Bacillota</taxon>
        <taxon>Clostridia</taxon>
        <taxon>Peptostreptococcales</taxon>
        <taxon>Filifactoraceae</taxon>
        <taxon>Acetoanaerobium</taxon>
    </lineage>
</organism>
<dbReference type="InterPro" id="IPR017853">
    <property type="entry name" value="GH"/>
</dbReference>
<dbReference type="InterPro" id="IPR013776">
    <property type="entry name" value="A-amylase_thermo"/>
</dbReference>
<comment type="caution">
    <text evidence="9">The sequence shown here is derived from an EMBL/GenBank/DDBJ whole genome shotgun (WGS) entry which is preliminary data.</text>
</comment>
<comment type="cofactor">
    <cofactor evidence="1">
        <name>Ca(2+)</name>
        <dbReference type="ChEBI" id="CHEBI:29108"/>
    </cofactor>
</comment>
<accession>A0ABS4KI86</accession>
<keyword evidence="3" id="KW-0479">Metal-binding</keyword>
<dbReference type="EC" id="3.2.1.1" evidence="9"/>
<keyword evidence="10" id="KW-1185">Reference proteome</keyword>
<proteinExistence type="inferred from homology"/>
<name>A0ABS4KI86_9FIRM</name>
<evidence type="ECO:0000256" key="5">
    <source>
        <dbReference type="ARBA" id="ARBA00023277"/>
    </source>
</evidence>
<dbReference type="Proteomes" id="UP001314903">
    <property type="component" value="Unassembled WGS sequence"/>
</dbReference>
<dbReference type="SUPFAM" id="SSF51445">
    <property type="entry name" value="(Trans)glycosidases"/>
    <property type="match status" value="1"/>
</dbReference>
<feature type="domain" description="Glycosyl hydrolase family 13 catalytic" evidence="8">
    <location>
        <begin position="5"/>
        <end position="391"/>
    </location>
</feature>
<reference evidence="9 10" key="1">
    <citation type="submission" date="2021-03" db="EMBL/GenBank/DDBJ databases">
        <title>Genomic Encyclopedia of Type Strains, Phase IV (KMG-IV): sequencing the most valuable type-strain genomes for metagenomic binning, comparative biology and taxonomic classification.</title>
        <authorList>
            <person name="Goeker M."/>
        </authorList>
    </citation>
    <scope>NUCLEOTIDE SEQUENCE [LARGE SCALE GENOMIC DNA]</scope>
    <source>
        <strain evidence="9 10">DSM 27512</strain>
    </source>
</reference>
<gene>
    <name evidence="9" type="ORF">J2Z35_001252</name>
</gene>
<evidence type="ECO:0000259" key="8">
    <source>
        <dbReference type="SMART" id="SM00642"/>
    </source>
</evidence>
<dbReference type="SUPFAM" id="SSF51011">
    <property type="entry name" value="Glycosyl hydrolase domain"/>
    <property type="match status" value="1"/>
</dbReference>
<dbReference type="RefSeq" id="WP_209660519.1">
    <property type="nucleotide sequence ID" value="NZ_JAGGLI010000011.1"/>
</dbReference>
<dbReference type="EMBL" id="JAGGLI010000011">
    <property type="protein sequence ID" value="MBP2027458.1"/>
    <property type="molecule type" value="Genomic_DNA"/>
</dbReference>
<dbReference type="InterPro" id="IPR006047">
    <property type="entry name" value="GH13_cat_dom"/>
</dbReference>
<dbReference type="InterPro" id="IPR006046">
    <property type="entry name" value="Alpha_amylase"/>
</dbReference>
<dbReference type="PIRSF" id="PIRSF001021">
    <property type="entry name" value="Alph-amls_thrmst"/>
    <property type="match status" value="1"/>
</dbReference>
<evidence type="ECO:0000313" key="10">
    <source>
        <dbReference type="Proteomes" id="UP001314903"/>
    </source>
</evidence>